<feature type="region of interest" description="Disordered" evidence="15">
    <location>
        <begin position="1580"/>
        <end position="1617"/>
    </location>
</feature>
<evidence type="ECO:0000256" key="5">
    <source>
        <dbReference type="ARBA" id="ARBA00022843"/>
    </source>
</evidence>
<feature type="compositionally biased region" description="Low complexity" evidence="15">
    <location>
        <begin position="360"/>
        <end position="406"/>
    </location>
</feature>
<keyword evidence="6" id="KW-0805">Transcription regulation</keyword>
<feature type="compositionally biased region" description="Polar residues" evidence="15">
    <location>
        <begin position="772"/>
        <end position="787"/>
    </location>
</feature>
<feature type="region of interest" description="Disordered" evidence="15">
    <location>
        <begin position="1247"/>
        <end position="1277"/>
    </location>
</feature>
<gene>
    <name evidence="18" type="primary">LOC113793080</name>
</gene>
<dbReference type="GO" id="GO:0003714">
    <property type="term" value="F:transcription corepressor activity"/>
    <property type="evidence" value="ECO:0007669"/>
    <property type="project" value="InterPro"/>
</dbReference>
<feature type="compositionally biased region" description="Polar residues" evidence="15">
    <location>
        <begin position="1263"/>
        <end position="1274"/>
    </location>
</feature>
<dbReference type="PANTHER" id="PTHR12346">
    <property type="entry name" value="SIN3B-RELATED"/>
    <property type="match status" value="1"/>
</dbReference>
<evidence type="ECO:0000256" key="2">
    <source>
        <dbReference type="ARBA" id="ARBA00022491"/>
    </source>
</evidence>
<dbReference type="InterPro" id="IPR013194">
    <property type="entry name" value="HDAC_interact_dom"/>
</dbReference>
<dbReference type="GO" id="GO:0000122">
    <property type="term" value="P:negative regulation of transcription by RNA polymerase II"/>
    <property type="evidence" value="ECO:0007669"/>
    <property type="project" value="TreeGrafter"/>
</dbReference>
<evidence type="ECO:0000256" key="4">
    <source>
        <dbReference type="ARBA" id="ARBA00022737"/>
    </source>
</evidence>
<dbReference type="Gene3D" id="1.20.1160.11">
    <property type="entry name" value="Paired amphipathic helix"/>
    <property type="match status" value="3"/>
</dbReference>
<dbReference type="InterPro" id="IPR031693">
    <property type="entry name" value="Sin3_C"/>
</dbReference>
<evidence type="ECO:0000313" key="18">
    <source>
        <dbReference type="RefSeq" id="XP_027198849.1"/>
    </source>
</evidence>
<evidence type="ECO:0000259" key="16">
    <source>
        <dbReference type="SMART" id="SM00761"/>
    </source>
</evidence>
<evidence type="ECO:0000256" key="6">
    <source>
        <dbReference type="ARBA" id="ARBA00023015"/>
    </source>
</evidence>
<feature type="compositionally biased region" description="Polar residues" evidence="15">
    <location>
        <begin position="1660"/>
        <end position="1674"/>
    </location>
</feature>
<keyword evidence="17" id="KW-1185">Reference proteome</keyword>
<evidence type="ECO:0000256" key="14">
    <source>
        <dbReference type="PROSITE-ProRule" id="PRU00810"/>
    </source>
</evidence>
<dbReference type="Proteomes" id="UP000515146">
    <property type="component" value="Unplaced"/>
</dbReference>
<dbReference type="CTD" id="25942"/>
<dbReference type="PROSITE" id="PS51477">
    <property type="entry name" value="PAH"/>
    <property type="match status" value="2"/>
</dbReference>
<feature type="compositionally biased region" description="Low complexity" evidence="15">
    <location>
        <begin position="1678"/>
        <end position="1696"/>
    </location>
</feature>
<keyword evidence="7" id="KW-0804">Transcription</keyword>
<feature type="compositionally biased region" description="Low complexity" evidence="15">
    <location>
        <begin position="1252"/>
        <end position="1262"/>
    </location>
</feature>
<feature type="compositionally biased region" description="Basic and acidic residues" evidence="15">
    <location>
        <begin position="1698"/>
        <end position="1708"/>
    </location>
</feature>
<feature type="region of interest" description="Disordered" evidence="15">
    <location>
        <begin position="352"/>
        <end position="407"/>
    </location>
</feature>
<dbReference type="InterPro" id="IPR039774">
    <property type="entry name" value="Sin3-like"/>
</dbReference>
<keyword evidence="8 14" id="KW-0539">Nucleus</keyword>
<feature type="compositionally biased region" description="Acidic residues" evidence="15">
    <location>
        <begin position="1581"/>
        <end position="1598"/>
    </location>
</feature>
<evidence type="ECO:0000256" key="11">
    <source>
        <dbReference type="ARBA" id="ARBA00068511"/>
    </source>
</evidence>
<dbReference type="PANTHER" id="PTHR12346:SF0">
    <property type="entry name" value="SIN3A, ISOFORM G"/>
    <property type="match status" value="1"/>
</dbReference>
<evidence type="ECO:0000256" key="1">
    <source>
        <dbReference type="ARBA" id="ARBA00004123"/>
    </source>
</evidence>
<accession>A0A6P6Y396</accession>
<evidence type="ECO:0000256" key="12">
    <source>
        <dbReference type="ARBA" id="ARBA00075095"/>
    </source>
</evidence>
<comment type="subunit">
    <text evidence="10">Component of the SIN3B complex, which includes SIN3B, HDAC2 or HDAC1, PHF12 and MORF4L1. Interacts with FOXK1/MNF, MXI, MAD, NCOR1 and SAP30. Interaction with SUDS3 enhances the interaction with HDAC1 to form a complex. Interacts with CRY1, HCFC1, MAD3, MAD4, MAEL, REST, RNF220 and SETDB1. Interacts with C6orf89. Interacts with MYT1L.</text>
</comment>
<feature type="region of interest" description="Disordered" evidence="15">
    <location>
        <begin position="1656"/>
        <end position="1744"/>
    </location>
</feature>
<dbReference type="InParanoid" id="A0A6P6Y396"/>
<dbReference type="FunCoup" id="A0A6P6Y396">
    <property type="interactions" value="1288"/>
</dbReference>
<dbReference type="InterPro" id="IPR003822">
    <property type="entry name" value="PAH"/>
</dbReference>
<dbReference type="Pfam" id="PF16879">
    <property type="entry name" value="Sin3a_C"/>
    <property type="match status" value="1"/>
</dbReference>
<feature type="compositionally biased region" description="Low complexity" evidence="15">
    <location>
        <begin position="760"/>
        <end position="771"/>
    </location>
</feature>
<name>A0A6P6Y396_DERPT</name>
<keyword evidence="4" id="KW-0677">Repeat</keyword>
<feature type="compositionally biased region" description="Polar residues" evidence="15">
    <location>
        <begin position="568"/>
        <end position="610"/>
    </location>
</feature>
<keyword evidence="2" id="KW-0678">Repressor</keyword>
<dbReference type="RefSeq" id="XP_027198849.1">
    <property type="nucleotide sequence ID" value="XM_027343048.1"/>
</dbReference>
<evidence type="ECO:0000256" key="10">
    <source>
        <dbReference type="ARBA" id="ARBA00061899"/>
    </source>
</evidence>
<proteinExistence type="predicted"/>
<sequence length="1948" mass="217931">MNTANVTANNIVNVAATATQPPPTANITTIKTHQQPTAILHQPSTISIPATIITATSNETRLNKSSTANQTPPPTQQPTSVTSTSNHSIQNHEPQSLVQHSSPATATFTIHASTGVTQTLQTIPNNLVVTSAANVVGTAGQQQQAQIQTVNAVANTTSIIHPVTITGITTTGSSSVVCTATILPTGATVSTAGGHPQVTAIPVGPNTVLKAQPTMTTLPIGQRFQATNVAIGTSNVPSSQPTGTPINALFIHQDPIASQKNLSNSVAHATMATTSNHPHQQSHASIQQNSTTTATVINTSNVSVAGVPGTTTVTLQPISSHSNSQQHHAPIFVQTGPNTNSNTATPNSAIFHQIGHHHPNSSSQPTPSSQLQQQQPTNLSTINLSTSSVQQQQSAPTPSQSAPQQQFQRLKVEDALSYLDQVKFKFNDRPQVYNDFLDIMKEFKSQSIDTPGVIQRVSNLFKGHPELIVGFNTFLPPGYKIEIHSNDQVNVSMPNSTNVVLMPNTPLTPSTHQKQSISAVTAPAGHAIVASSQNIHQIPSNLVRSPSLTSSNQSLHHGGPPSHHSHHTFGNSISPRNETTNLSLASTSLPHSTTQNCPSFNQNRIETTSNHNHRSSSGHIDSNSRAQATTIHHHLVNASQQNAANVPGSGPVEFNHAINYVNKIKNRFLDQPEIYKQFLDILQSYQKEQDNSGQKILTESEVFSKVSKLFENQPDLLQEFSQFLPDAHNSSGVIAGGVVTHTLHPNQATNATSHHHHHMNNSNNLINSSPSYSIQNSANPTTSSLNQYGHHHQANLELSSSNYTHQPPSQTVPISHEQHNSMSIKKTISVINTNSVIPNRTSIANSNTPNAFPNAFHRTPKRSISNNQIEQSNSPHVSLKRSKLVPFRETATPEAGKYMGDLVEYAFFDKLRLAMNSPYNYETFLRCLILFNNEIVNRSELAQLVHPLFLQCPDLYKRFKEMLNIKEGSLSMNSANLTNHNLYYNLYNNPYMNSLSNSSYHTNSYANSSIGHLEGLSNRIASFRDRRDNEFAEVDFASCKRYGVSYRTIPKSSAKQECSGRTPLCREVLNDTLASFPSWSEDSTFVSSRKTQYEEYVYRCEDERYELDLIIETNLSTIRVLESVQRKMEAMTSEEKSNFKLDDTLGGSSHVIHINSIRRIYGENSVNVIEGIKNSPANVIPLVLRRLISKDEEWRDAQKQFNRNWREQNEKYYLKSLDHQGISFKQNDIKFLRSKSLLTEIENIAEERSEQNEQQSSQWPSQHSNGNDNVNDTCQSDDRKSETLQMPHMIFAYPDKSMIDVACNLIIHHVKRQTSIHKEDKRKIKQLMRHFIPDLFATPRGELSDDEIEDEPKNEKAKTLEHIKLEKYNDPNKNEKTEIKPQPMLNSNPDEEYSLFFVNNFWYLFFRLHNILCERLSKMHKRAQQIAADEVKENQNRNLSPSSLLRLRNNPDVKVENYFSTLVDMIKQVLDGNLDSTQYEDNLREMFSIHAYIAFTLDKVVQNIVRQLQHIVVDECSQQCTELYLEAGKSGSAGGLCNTAQQRAEAEYSYQKNIEQIIPDDNRYKIVIYKGEGKITIDLLESNDDDDEDSTNDGDDDSNIPQSSRTLRSTTKNMSAKEREKCLMNEQKVNELVAEKFLANPPFLKKYVRKHKGSFDPIAQMNSDSNEAGQQSPRPNEETNSTSNSSEKESNNLPNSTNDEKITNKETASDINQPAITKGDSENRSSSANAATNNDKNKTKDTTDANNECEFDIHRFKSLIFVQNETVLYRKNIDKPRMSHKKISQSKFKRFNKWYSDWVDANCTESNKCRYEKWLLEQDTTGFRLNQSENNDDRPIIEKSVDIKSENELNNDDVNENSKNDEKLKTEISLKVSEQTTPSLSSIEQQQASTNTITTTNVDSNVDLVEKSADKDSITGTRSESKKIIQKVKFDSESVIPYRTYYKYLFKS</sequence>
<dbReference type="FunFam" id="1.20.1160.11:FF:000005">
    <property type="entry name" value="SIN3 transcription regulator family member B"/>
    <property type="match status" value="1"/>
</dbReference>
<feature type="region of interest" description="Disordered" evidence="15">
    <location>
        <begin position="543"/>
        <end position="625"/>
    </location>
</feature>
<dbReference type="OrthoDB" id="10265969at2759"/>
<dbReference type="SUPFAM" id="SSF47762">
    <property type="entry name" value="PAH2 domain"/>
    <property type="match status" value="3"/>
</dbReference>
<feature type="compositionally biased region" description="Polar residues" evidence="15">
    <location>
        <begin position="86"/>
        <end position="102"/>
    </location>
</feature>
<dbReference type="FunFam" id="1.20.1160.11:FF:000001">
    <property type="entry name" value="Paired amphipathic helix protein Sin3"/>
    <property type="match status" value="1"/>
</dbReference>
<dbReference type="Pfam" id="PF08295">
    <property type="entry name" value="Sin3_corepress"/>
    <property type="match status" value="1"/>
</dbReference>
<keyword evidence="5" id="KW-0832">Ubl conjugation</keyword>
<dbReference type="Pfam" id="PF02671">
    <property type="entry name" value="PAH"/>
    <property type="match status" value="3"/>
</dbReference>
<feature type="region of interest" description="Disordered" evidence="15">
    <location>
        <begin position="61"/>
        <end position="102"/>
    </location>
</feature>
<dbReference type="FunFam" id="1.20.1160.11:FF:000002">
    <property type="entry name" value="Paired amphipathic helix protein SIN3"/>
    <property type="match status" value="1"/>
</dbReference>
<dbReference type="GO" id="GO:0070822">
    <property type="term" value="C:Sin3-type complex"/>
    <property type="evidence" value="ECO:0007669"/>
    <property type="project" value="TreeGrafter"/>
</dbReference>
<evidence type="ECO:0000256" key="9">
    <source>
        <dbReference type="ARBA" id="ARBA00054574"/>
    </source>
</evidence>
<feature type="region of interest" description="Disordered" evidence="15">
    <location>
        <begin position="748"/>
        <end position="787"/>
    </location>
</feature>
<dbReference type="KEGG" id="dpte:113793080"/>
<dbReference type="OMA" id="ASTIMET"/>
<feature type="compositionally biased region" description="Polar residues" evidence="15">
    <location>
        <begin position="543"/>
        <end position="555"/>
    </location>
</feature>
<dbReference type="SMART" id="SM00761">
    <property type="entry name" value="HDAC_interact"/>
    <property type="match status" value="1"/>
</dbReference>
<evidence type="ECO:0000313" key="17">
    <source>
        <dbReference type="Proteomes" id="UP000515146"/>
    </source>
</evidence>
<feature type="domain" description="Histone deacetylase interacting" evidence="16">
    <location>
        <begin position="1038"/>
        <end position="1138"/>
    </location>
</feature>
<evidence type="ECO:0000256" key="3">
    <source>
        <dbReference type="ARBA" id="ARBA00022553"/>
    </source>
</evidence>
<dbReference type="InterPro" id="IPR036600">
    <property type="entry name" value="PAH_sf"/>
</dbReference>
<evidence type="ECO:0000256" key="13">
    <source>
        <dbReference type="ARBA" id="ARBA00081273"/>
    </source>
</evidence>
<reference evidence="18" key="1">
    <citation type="submission" date="2025-08" db="UniProtKB">
        <authorList>
            <consortium name="RefSeq"/>
        </authorList>
    </citation>
    <scope>IDENTIFICATION</scope>
    <source>
        <strain evidence="18">Airmid</strain>
    </source>
</reference>
<organism evidence="17 18">
    <name type="scientific">Dermatophagoides pteronyssinus</name>
    <name type="common">European house dust mite</name>
    <dbReference type="NCBI Taxonomy" id="6956"/>
    <lineage>
        <taxon>Eukaryota</taxon>
        <taxon>Metazoa</taxon>
        <taxon>Ecdysozoa</taxon>
        <taxon>Arthropoda</taxon>
        <taxon>Chelicerata</taxon>
        <taxon>Arachnida</taxon>
        <taxon>Acari</taxon>
        <taxon>Acariformes</taxon>
        <taxon>Sarcoptiformes</taxon>
        <taxon>Astigmata</taxon>
        <taxon>Psoroptidia</taxon>
        <taxon>Analgoidea</taxon>
        <taxon>Pyroglyphidae</taxon>
        <taxon>Dermatophagoidinae</taxon>
        <taxon>Dermatophagoides</taxon>
    </lineage>
</organism>
<comment type="function">
    <text evidence="9">Acts as a transcriptional repressor. Interacts with MXI1 to repress MYC responsive genes and antagonize MYC oncogenic activities. Interacts with MAD-MAX heterodimers by binding to MAD. The heterodimer then represses transcription by tethering SIN3B to DNA. Also forms a complex with FOXK1 which represses transcription. With FOXK1, regulates cell cycle progression probably by repressing cell cycle inhibitor genes expression. As part of the SIN3B complex represses transcription and counteracts the histone acetyltransferase activity of EP300 through the recognition H3K27ac marks by PHF12 and the activity of the histone deacetylase HDAC2. SIN3B complex is recruited downstream of the constitutively active genes transcriptional start sites through interaction with histones and mitigates histone acetylation and RNA polymerase II progression within transcribed regions contributing to the regulation of transcription.</text>
</comment>
<protein>
    <recommendedName>
        <fullName evidence="11">Paired amphipathic helix protein Sin3b</fullName>
    </recommendedName>
    <alternativeName>
        <fullName evidence="12">Histone deacetylase complex subunit Sin3b</fullName>
    </alternativeName>
    <alternativeName>
        <fullName evidence="13">Transcriptional corepressor Sin3b</fullName>
    </alternativeName>
</protein>
<feature type="compositionally biased region" description="Polar residues" evidence="15">
    <location>
        <begin position="1601"/>
        <end position="1614"/>
    </location>
</feature>
<keyword evidence="3" id="KW-0597">Phosphoprotein</keyword>
<evidence type="ECO:0000256" key="8">
    <source>
        <dbReference type="ARBA" id="ARBA00023242"/>
    </source>
</evidence>
<comment type="subcellular location">
    <subcellularLocation>
        <location evidence="1 14">Nucleus</location>
    </subcellularLocation>
</comment>
<evidence type="ECO:0000256" key="7">
    <source>
        <dbReference type="ARBA" id="ARBA00023163"/>
    </source>
</evidence>
<evidence type="ECO:0000256" key="15">
    <source>
        <dbReference type="SAM" id="MobiDB-lite"/>
    </source>
</evidence>